<feature type="region of interest" description="Disordered" evidence="1">
    <location>
        <begin position="77"/>
        <end position="129"/>
    </location>
</feature>
<feature type="compositionally biased region" description="Polar residues" evidence="1">
    <location>
        <begin position="29"/>
        <end position="41"/>
    </location>
</feature>
<name>A0A653A0C0_UNCDX</name>
<accession>A0A653A0C0</accession>
<feature type="region of interest" description="Disordered" evidence="1">
    <location>
        <begin position="29"/>
        <end position="48"/>
    </location>
</feature>
<gene>
    <name evidence="2" type="ORF">TRIP_B110044</name>
</gene>
<proteinExistence type="predicted"/>
<organism evidence="2">
    <name type="scientific">Uncultured Desulfatiglans sp</name>
    <dbReference type="NCBI Taxonomy" id="1748965"/>
    <lineage>
        <taxon>Bacteria</taxon>
        <taxon>Pseudomonadati</taxon>
        <taxon>Thermodesulfobacteriota</taxon>
        <taxon>Desulfobacteria</taxon>
        <taxon>Desulfatiglandales</taxon>
        <taxon>Desulfatiglandaceae</taxon>
        <taxon>Desulfatiglans</taxon>
        <taxon>environmental samples</taxon>
    </lineage>
</organism>
<evidence type="ECO:0000313" key="2">
    <source>
        <dbReference type="EMBL" id="VBB41479.1"/>
    </source>
</evidence>
<reference evidence="2" key="1">
    <citation type="submission" date="2018-07" db="EMBL/GenBank/DDBJ databases">
        <authorList>
            <consortium name="Genoscope - CEA"/>
            <person name="William W."/>
        </authorList>
    </citation>
    <scope>NUCLEOTIDE SEQUENCE</scope>
    <source>
        <strain evidence="2">IK1</strain>
    </source>
</reference>
<sequence>METLPRRMLFPRWALVRFPGCCPCIPSLTTEAPGSVPSASRHTAPRRRSSFLAPKSMEFAFLAKPTRHPVKGFPSAFAQTLDRQDMREKPSNRDRNPAVPEHPYLEKDCNAKSPSHGHVFVKRSSPASP</sequence>
<dbReference type="EMBL" id="UPXX01000003">
    <property type="protein sequence ID" value="VBB41479.1"/>
    <property type="molecule type" value="Genomic_DNA"/>
</dbReference>
<dbReference type="AlphaFoldDB" id="A0A653A0C0"/>
<protein>
    <submittedName>
        <fullName evidence="2">Uncharacterized protein</fullName>
    </submittedName>
</protein>
<feature type="compositionally biased region" description="Basic and acidic residues" evidence="1">
    <location>
        <begin position="82"/>
        <end position="96"/>
    </location>
</feature>
<evidence type="ECO:0000256" key="1">
    <source>
        <dbReference type="SAM" id="MobiDB-lite"/>
    </source>
</evidence>